<proteinExistence type="predicted"/>
<organism evidence="1 2">
    <name type="scientific">Chitinophaga oryzae</name>
    <dbReference type="NCBI Taxonomy" id="2725414"/>
    <lineage>
        <taxon>Bacteria</taxon>
        <taxon>Pseudomonadati</taxon>
        <taxon>Bacteroidota</taxon>
        <taxon>Chitinophagia</taxon>
        <taxon>Chitinophagales</taxon>
        <taxon>Chitinophagaceae</taxon>
        <taxon>Chitinophaga</taxon>
    </lineage>
</organism>
<accession>A0AAE7D5C2</accession>
<evidence type="ECO:0000313" key="2">
    <source>
        <dbReference type="Proteomes" id="UP000502421"/>
    </source>
</evidence>
<dbReference type="EMBL" id="CP051205">
    <property type="protein sequence ID" value="QJB29894.1"/>
    <property type="molecule type" value="Genomic_DNA"/>
</dbReference>
<gene>
    <name evidence="1" type="ORF">HF329_00660</name>
</gene>
<sequence>MEKLKQNLEVSFRSFFGFSLNLIAGLDKTSDNLKFAVVNMQICLELFIKLYLIKHGEVDKAYKDGQFRSFSSVLGAYMGMVKGNHRHIIIKHQQLNDILKSRNEIVHGGQLTEWDDKIVEAIINCVFFIQELHKDLFLQPLIVSHFYPHKLTHNPVWKKNAEALALKITKERNAPLYSCPVCYAHSFINLDIINEELNHEGHQCLSCFVIFEGIAAQVTDCPMCQAHAFMTDVLNDQGNQLFLGKCLNCEHDGKVRMCRGCKKLYRPGSIADEFKKFGHFFCNKRCHDKWRDVQSATS</sequence>
<dbReference type="KEGG" id="coy:HF329_00660"/>
<name>A0AAE7D5C2_9BACT</name>
<protein>
    <submittedName>
        <fullName evidence="1">Uncharacterized protein</fullName>
    </submittedName>
</protein>
<dbReference type="AlphaFoldDB" id="A0AAE7D5C2"/>
<dbReference type="Proteomes" id="UP000502421">
    <property type="component" value="Chromosome"/>
</dbReference>
<reference evidence="2" key="1">
    <citation type="submission" date="2020-04" db="EMBL/GenBank/DDBJ databases">
        <authorList>
            <person name="Kittiwongwattana C."/>
        </authorList>
    </citation>
    <scope>NUCLEOTIDE SEQUENCE [LARGE SCALE GENOMIC DNA]</scope>
    <source>
        <strain evidence="2">1310</strain>
    </source>
</reference>
<evidence type="ECO:0000313" key="1">
    <source>
        <dbReference type="EMBL" id="QJB29894.1"/>
    </source>
</evidence>
<dbReference type="RefSeq" id="WP_168802182.1">
    <property type="nucleotide sequence ID" value="NZ_CP051205.1"/>
</dbReference>